<evidence type="ECO:0000256" key="1">
    <source>
        <dbReference type="ARBA" id="ARBA00004651"/>
    </source>
</evidence>
<dbReference type="PANTHER" id="PTHR30460">
    <property type="entry name" value="MODERATE CONDUCTANCE MECHANOSENSITIVE CHANNEL YBIO"/>
    <property type="match status" value="1"/>
</dbReference>
<dbReference type="InterPro" id="IPR011014">
    <property type="entry name" value="MscS_channel_TM-2"/>
</dbReference>
<dbReference type="SUPFAM" id="SSF82689">
    <property type="entry name" value="Mechanosensitive channel protein MscS (YggB), C-terminal domain"/>
    <property type="match status" value="1"/>
</dbReference>
<feature type="transmembrane region" description="Helical" evidence="7">
    <location>
        <begin position="170"/>
        <end position="191"/>
    </location>
</feature>
<feature type="transmembrane region" description="Helical" evidence="7">
    <location>
        <begin position="285"/>
        <end position="304"/>
    </location>
</feature>
<evidence type="ECO:0000256" key="4">
    <source>
        <dbReference type="ARBA" id="ARBA00022692"/>
    </source>
</evidence>
<evidence type="ECO:0000256" key="3">
    <source>
        <dbReference type="ARBA" id="ARBA00022475"/>
    </source>
</evidence>
<dbReference type="Pfam" id="PF21082">
    <property type="entry name" value="MS_channel_3rd"/>
    <property type="match status" value="1"/>
</dbReference>
<dbReference type="Proteomes" id="UP000017668">
    <property type="component" value="Unassembled WGS sequence"/>
</dbReference>
<dbReference type="PANTHER" id="PTHR30460:SF0">
    <property type="entry name" value="MODERATE CONDUCTANCE MECHANOSENSITIVE CHANNEL YBIO"/>
    <property type="match status" value="1"/>
</dbReference>
<evidence type="ECO:0000313" key="12">
    <source>
        <dbReference type="EMBL" id="EKJ95055.1"/>
    </source>
</evidence>
<dbReference type="EMBL" id="AMQQ01000021">
    <property type="protein sequence ID" value="EKJ95055.1"/>
    <property type="molecule type" value="Genomic_DNA"/>
</dbReference>
<dbReference type="InterPro" id="IPR045276">
    <property type="entry name" value="YbiO_bact"/>
</dbReference>
<comment type="similarity">
    <text evidence="2">Belongs to the MscS (TC 1.A.23) family.</text>
</comment>
<dbReference type="Gene3D" id="1.10.287.1260">
    <property type="match status" value="1"/>
</dbReference>
<evidence type="ECO:0000259" key="11">
    <source>
        <dbReference type="Pfam" id="PF21088"/>
    </source>
</evidence>
<feature type="chain" id="PRO_5047160585" evidence="8">
    <location>
        <begin position="20"/>
        <end position="616"/>
    </location>
</feature>
<feature type="transmembrane region" description="Helical" evidence="7">
    <location>
        <begin position="197"/>
        <end position="220"/>
    </location>
</feature>
<dbReference type="Gene3D" id="2.30.30.60">
    <property type="match status" value="1"/>
</dbReference>
<keyword evidence="6 7" id="KW-0472">Membrane</keyword>
<evidence type="ECO:0000313" key="13">
    <source>
        <dbReference type="Proteomes" id="UP000017668"/>
    </source>
</evidence>
<proteinExistence type="inferred from homology"/>
<dbReference type="SUPFAM" id="SSF50182">
    <property type="entry name" value="Sm-like ribonucleoproteins"/>
    <property type="match status" value="1"/>
</dbReference>
<feature type="transmembrane region" description="Helical" evidence="7">
    <location>
        <begin position="376"/>
        <end position="395"/>
    </location>
</feature>
<keyword evidence="13" id="KW-1185">Reference proteome</keyword>
<reference evidence="12 13" key="1">
    <citation type="journal article" date="2013" name="Genome Announc.">
        <title>Genome Sequence of Rhizobium lupini HPC(L) Isolated from Saline Desert Soil, Kutch (Gujarat).</title>
        <authorList>
            <person name="Agarwal L."/>
            <person name="Purohit H.J."/>
        </authorList>
    </citation>
    <scope>NUCLEOTIDE SEQUENCE [LARGE SCALE GENOMIC DNA]</scope>
    <source>
        <strain evidence="13">HPC(L)</strain>
    </source>
</reference>
<evidence type="ECO:0000256" key="6">
    <source>
        <dbReference type="ARBA" id="ARBA00023136"/>
    </source>
</evidence>
<keyword evidence="3" id="KW-1003">Cell membrane</keyword>
<evidence type="ECO:0000256" key="7">
    <source>
        <dbReference type="SAM" id="Phobius"/>
    </source>
</evidence>
<feature type="signal peptide" evidence="8">
    <location>
        <begin position="1"/>
        <end position="19"/>
    </location>
</feature>
<dbReference type="InterPro" id="IPR049278">
    <property type="entry name" value="MS_channel_C"/>
</dbReference>
<feature type="transmembrane region" description="Helical" evidence="7">
    <location>
        <begin position="113"/>
        <end position="134"/>
    </location>
</feature>
<evidence type="ECO:0000259" key="9">
    <source>
        <dbReference type="Pfam" id="PF00924"/>
    </source>
</evidence>
<evidence type="ECO:0000256" key="8">
    <source>
        <dbReference type="SAM" id="SignalP"/>
    </source>
</evidence>
<keyword evidence="8" id="KW-0732">Signal</keyword>
<comment type="caution">
    <text evidence="12">The sequence shown here is derived from an EMBL/GenBank/DDBJ whole genome shotgun (WGS) entry which is preliminary data.</text>
</comment>
<feature type="transmembrane region" description="Helical" evidence="7">
    <location>
        <begin position="324"/>
        <end position="341"/>
    </location>
</feature>
<dbReference type="InterPro" id="IPR049142">
    <property type="entry name" value="MS_channel_1st"/>
</dbReference>
<dbReference type="Pfam" id="PF00924">
    <property type="entry name" value="MS_channel_2nd"/>
    <property type="match status" value="1"/>
</dbReference>
<feature type="transmembrane region" description="Helical" evidence="7">
    <location>
        <begin position="248"/>
        <end position="264"/>
    </location>
</feature>
<accession>A0ABN0HKE6</accession>
<sequence length="616" mass="65453">MKWLLALALSLVFAAHVQAQDGVQASGMAAPAGEAGVGVAAWERTVRSHIDAVLAAVPRIPEELASTAARIRADARSHGYPPILLVFGGLAAFGLAAERIYRSGRPSERGAASALLPIAVFSGTVAVVFFAVDWPPLGRVVLLCYLTAFVCYRIVSALVSLAIHPPSATWARMAAAALLLAVAGSAAGKAVGVAPDVVAAVTYLMSLVVLALAVATAWSLATPARPFKNLLIIGLVAAWMLWSLELRVLFWLAVYALLLPPLLRSVGKTAAALLQEHLPDLRTVLVVRGARALVVVLAAAWLALVWEMNPDGVGHQNSWVTSNFYGLLKSVVVVLGADLLWQIARSWIDRKLAGRASPTDAAGAEREARLRTLLPIFRNALAVVVLVMTALVVLAELGVQIGPLVAGAGVFGVAIGFGSQTLVKDVISGVFYMLDDAFRVGEYIQAKNYKGTVEGFSLRSVRLRHHRGPIFTVPFGELGAVENMSRDWGVVKFRISVGYDTDVEKVRKLTKKIGAGLMEDPELGPLFIEPLKMKGLEEFGEYGLVLSFGMTLKPSPMQSFVRRRANLLLREAFTSNGIQFATPSVQVGGAETAGAEGSAAAAAARLRLRQASPPEA</sequence>
<dbReference type="RefSeq" id="WP_006698998.1">
    <property type="nucleotide sequence ID" value="NZ_AMQQ01000021.1"/>
</dbReference>
<feature type="domain" description="Mechanosensitive ion channel MscS C-terminal" evidence="10">
    <location>
        <begin position="491"/>
        <end position="580"/>
    </location>
</feature>
<dbReference type="InterPro" id="IPR023408">
    <property type="entry name" value="MscS_beta-dom_sf"/>
</dbReference>
<protein>
    <submittedName>
        <fullName evidence="12">Small-conductance mechanosensitive channel transmembrane protein</fullName>
    </submittedName>
</protein>
<dbReference type="Pfam" id="PF21088">
    <property type="entry name" value="MS_channel_1st"/>
    <property type="match status" value="1"/>
</dbReference>
<dbReference type="InterPro" id="IPR010920">
    <property type="entry name" value="LSM_dom_sf"/>
</dbReference>
<keyword evidence="4 7" id="KW-0812">Transmembrane</keyword>
<name>A0ABN0HKE6_RHILU</name>
<dbReference type="InterPro" id="IPR006685">
    <property type="entry name" value="MscS_channel_2nd"/>
</dbReference>
<feature type="transmembrane region" description="Helical" evidence="7">
    <location>
        <begin position="140"/>
        <end position="163"/>
    </location>
</feature>
<feature type="transmembrane region" description="Helical" evidence="7">
    <location>
        <begin position="83"/>
        <end position="101"/>
    </location>
</feature>
<feature type="domain" description="Mechanosensitive ion channel transmembrane helices 2/3" evidence="11">
    <location>
        <begin position="380"/>
        <end position="420"/>
    </location>
</feature>
<feature type="domain" description="Mechanosensitive ion channel MscS" evidence="9">
    <location>
        <begin position="421"/>
        <end position="486"/>
    </location>
</feature>
<evidence type="ECO:0000256" key="2">
    <source>
        <dbReference type="ARBA" id="ARBA00008017"/>
    </source>
</evidence>
<evidence type="ECO:0000259" key="10">
    <source>
        <dbReference type="Pfam" id="PF21082"/>
    </source>
</evidence>
<dbReference type="SUPFAM" id="SSF82861">
    <property type="entry name" value="Mechanosensitive channel protein MscS (YggB), transmembrane region"/>
    <property type="match status" value="1"/>
</dbReference>
<organism evidence="12 13">
    <name type="scientific">Bradyrhizobium lupini HPC(L)</name>
    <dbReference type="NCBI Taxonomy" id="1229491"/>
    <lineage>
        <taxon>Bacteria</taxon>
        <taxon>Pseudomonadati</taxon>
        <taxon>Pseudomonadota</taxon>
        <taxon>Alphaproteobacteria</taxon>
        <taxon>Hyphomicrobiales</taxon>
        <taxon>Nitrobacteraceae</taxon>
        <taxon>Bradyrhizobium</taxon>
    </lineage>
</organism>
<keyword evidence="5 7" id="KW-1133">Transmembrane helix</keyword>
<feature type="transmembrane region" description="Helical" evidence="7">
    <location>
        <begin position="401"/>
        <end position="423"/>
    </location>
</feature>
<evidence type="ECO:0000256" key="5">
    <source>
        <dbReference type="ARBA" id="ARBA00022989"/>
    </source>
</evidence>
<gene>
    <name evidence="12" type="ORF">C241_14863</name>
</gene>
<dbReference type="Gene3D" id="3.30.70.100">
    <property type="match status" value="1"/>
</dbReference>
<dbReference type="InterPro" id="IPR011066">
    <property type="entry name" value="MscS_channel_C_sf"/>
</dbReference>
<comment type="subcellular location">
    <subcellularLocation>
        <location evidence="1">Cell membrane</location>
        <topology evidence="1">Multi-pass membrane protein</topology>
    </subcellularLocation>
</comment>